<organism evidence="1 2">
    <name type="scientific">Dibothriocephalus latus</name>
    <name type="common">Fish tapeworm</name>
    <name type="synonym">Diphyllobothrium latum</name>
    <dbReference type="NCBI Taxonomy" id="60516"/>
    <lineage>
        <taxon>Eukaryota</taxon>
        <taxon>Metazoa</taxon>
        <taxon>Spiralia</taxon>
        <taxon>Lophotrochozoa</taxon>
        <taxon>Platyhelminthes</taxon>
        <taxon>Cestoda</taxon>
        <taxon>Eucestoda</taxon>
        <taxon>Diphyllobothriidea</taxon>
        <taxon>Diphyllobothriidae</taxon>
        <taxon>Dibothriocephalus</taxon>
    </lineage>
</organism>
<dbReference type="AlphaFoldDB" id="A0A3P6SQJ6"/>
<gene>
    <name evidence="1" type="ORF">DILT_LOCUS2837</name>
</gene>
<keyword evidence="2" id="KW-1185">Reference proteome</keyword>
<dbReference type="OrthoDB" id="6137485at2759"/>
<dbReference type="EMBL" id="UYRU01042704">
    <property type="protein sequence ID" value="VDK77296.1"/>
    <property type="molecule type" value="Genomic_DNA"/>
</dbReference>
<evidence type="ECO:0000313" key="1">
    <source>
        <dbReference type="EMBL" id="VDK77296.1"/>
    </source>
</evidence>
<dbReference type="PANTHER" id="PTHR45913:SF10">
    <property type="entry name" value="DUF4371 DOMAIN-CONTAINING PROTEIN"/>
    <property type="match status" value="1"/>
</dbReference>
<dbReference type="PANTHER" id="PTHR45913">
    <property type="entry name" value="EPM2A-INTERACTING PROTEIN 1"/>
    <property type="match status" value="1"/>
</dbReference>
<protein>
    <submittedName>
        <fullName evidence="1">Uncharacterized protein</fullName>
    </submittedName>
</protein>
<reference evidence="1 2" key="1">
    <citation type="submission" date="2018-11" db="EMBL/GenBank/DDBJ databases">
        <authorList>
            <consortium name="Pathogen Informatics"/>
        </authorList>
    </citation>
    <scope>NUCLEOTIDE SEQUENCE [LARGE SCALE GENOMIC DNA]</scope>
</reference>
<evidence type="ECO:0000313" key="2">
    <source>
        <dbReference type="Proteomes" id="UP000281553"/>
    </source>
</evidence>
<name>A0A3P6SQJ6_DIBLA</name>
<sequence>MVRENKRFVALLCEHKNRPILRFQEGLCAHIYDGQLGEVMSLAIRVINFNVARASNDRQLKTLMDEVGSNYHGLILHSNARWLSKGEMLSRFAACLNEIRTSLEVKGIEYRMLAETEWLLMFYYLVDMTEHLNQITLNCKAMEMQCYLFNNPCVL</sequence>
<dbReference type="Proteomes" id="UP000281553">
    <property type="component" value="Unassembled WGS sequence"/>
</dbReference>
<proteinExistence type="predicted"/>
<accession>A0A3P6SQJ6</accession>